<dbReference type="PANTHER" id="PTHR42341">
    <property type="entry name" value="HYDROPHOBIN"/>
    <property type="match status" value="1"/>
</dbReference>
<reference evidence="8" key="1">
    <citation type="journal article" date="2023" name="Access Microbiol">
        <title>De-novo genome assembly for Akanthomyces muscarius, a biocontrol agent of insect agricultural pests.</title>
        <authorList>
            <person name="Erdos Z."/>
            <person name="Studholme D.J."/>
            <person name="Raymond B."/>
            <person name="Sharma M."/>
        </authorList>
    </citation>
    <scope>NUCLEOTIDE SEQUENCE</scope>
    <source>
        <strain evidence="8">Ve6</strain>
    </source>
</reference>
<keyword evidence="5 7" id="KW-0732">Signal</keyword>
<accession>A0A9W8QDW6</accession>
<dbReference type="InterPro" id="IPR010636">
    <property type="entry name" value="Class_II_hydrophobin"/>
</dbReference>
<evidence type="ECO:0000256" key="3">
    <source>
        <dbReference type="ARBA" id="ARBA00022512"/>
    </source>
</evidence>
<evidence type="ECO:0000256" key="2">
    <source>
        <dbReference type="ARBA" id="ARBA00009576"/>
    </source>
</evidence>
<evidence type="ECO:0000256" key="5">
    <source>
        <dbReference type="ARBA" id="ARBA00022729"/>
    </source>
</evidence>
<gene>
    <name evidence="8" type="ORF">LMH87_010296</name>
</gene>
<comment type="subcellular location">
    <subcellularLocation>
        <location evidence="1">Secreted</location>
        <location evidence="1">Cell wall</location>
    </subcellularLocation>
</comment>
<dbReference type="GeneID" id="80897455"/>
<dbReference type="Proteomes" id="UP001144673">
    <property type="component" value="Chromosome 5"/>
</dbReference>
<dbReference type="Gene3D" id="3.20.120.10">
    <property type="entry name" value="Hydrophobin"/>
    <property type="match status" value="1"/>
</dbReference>
<evidence type="ECO:0000313" key="8">
    <source>
        <dbReference type="EMBL" id="KAJ4153825.1"/>
    </source>
</evidence>
<evidence type="ECO:0000256" key="1">
    <source>
        <dbReference type="ARBA" id="ARBA00004191"/>
    </source>
</evidence>
<dbReference type="KEGG" id="amus:LMH87_010296"/>
<proteinExistence type="inferred from homology"/>
<dbReference type="AlphaFoldDB" id="A0A9W8QDW6"/>
<evidence type="ECO:0000256" key="4">
    <source>
        <dbReference type="ARBA" id="ARBA00022525"/>
    </source>
</evidence>
<dbReference type="SUPFAM" id="SSF101751">
    <property type="entry name" value="Hydrophobin II, HfbII"/>
    <property type="match status" value="1"/>
</dbReference>
<dbReference type="EMBL" id="JAJHUN010000008">
    <property type="protein sequence ID" value="KAJ4153825.1"/>
    <property type="molecule type" value="Genomic_DNA"/>
</dbReference>
<sequence>MENTPPLSTIKMKFFAVAALAAGVLAAPAELAARTYTNPTLCPNGLFSNLVCSATDVLGLLCLDASVPSEAPRDARHFQEICAKVGKAARCAVLPVADQAVLCQRPVGVAV</sequence>
<feature type="chain" id="PRO_5040797625" description="Hydrophobin" evidence="7">
    <location>
        <begin position="27"/>
        <end position="111"/>
    </location>
</feature>
<evidence type="ECO:0000313" key="9">
    <source>
        <dbReference type="Proteomes" id="UP001144673"/>
    </source>
</evidence>
<dbReference type="RefSeq" id="XP_056054483.1">
    <property type="nucleotide sequence ID" value="XM_056197434.1"/>
</dbReference>
<dbReference type="GO" id="GO:0005576">
    <property type="term" value="C:extracellular region"/>
    <property type="evidence" value="ECO:0007669"/>
    <property type="project" value="InterPro"/>
</dbReference>
<keyword evidence="4" id="KW-0964">Secreted</keyword>
<dbReference type="PANTHER" id="PTHR42341:SF1">
    <property type="entry name" value="HYDROPHOBIN"/>
    <property type="match status" value="1"/>
</dbReference>
<feature type="signal peptide" evidence="7">
    <location>
        <begin position="1"/>
        <end position="26"/>
    </location>
</feature>
<evidence type="ECO:0000256" key="7">
    <source>
        <dbReference type="SAM" id="SignalP"/>
    </source>
</evidence>
<comment type="similarity">
    <text evidence="2">Belongs to the cerato-ulmin hydrophobin family.</text>
</comment>
<organism evidence="8 9">
    <name type="scientific">Akanthomyces muscarius</name>
    <name type="common">Entomopathogenic fungus</name>
    <name type="synonym">Lecanicillium muscarium</name>
    <dbReference type="NCBI Taxonomy" id="2231603"/>
    <lineage>
        <taxon>Eukaryota</taxon>
        <taxon>Fungi</taxon>
        <taxon>Dikarya</taxon>
        <taxon>Ascomycota</taxon>
        <taxon>Pezizomycotina</taxon>
        <taxon>Sordariomycetes</taxon>
        <taxon>Hypocreomycetidae</taxon>
        <taxon>Hypocreales</taxon>
        <taxon>Cordycipitaceae</taxon>
        <taxon>Akanthomyces</taxon>
    </lineage>
</organism>
<keyword evidence="9" id="KW-1185">Reference proteome</keyword>
<dbReference type="Pfam" id="PF06766">
    <property type="entry name" value="Hydrophobin_2"/>
    <property type="match status" value="1"/>
</dbReference>
<evidence type="ECO:0000256" key="6">
    <source>
        <dbReference type="ARBA" id="ARBA00023157"/>
    </source>
</evidence>
<dbReference type="InterPro" id="IPR036686">
    <property type="entry name" value="Class_II_Hydrophobin_sf"/>
</dbReference>
<name>A0A9W8QDW6_AKAMU</name>
<keyword evidence="6" id="KW-1015">Disulfide bond</keyword>
<comment type="caution">
    <text evidence="8">The sequence shown here is derived from an EMBL/GenBank/DDBJ whole genome shotgun (WGS) entry which is preliminary data.</text>
</comment>
<protein>
    <recommendedName>
        <fullName evidence="10">Hydrophobin</fullName>
    </recommendedName>
</protein>
<evidence type="ECO:0008006" key="10">
    <source>
        <dbReference type="Google" id="ProtNLM"/>
    </source>
</evidence>
<keyword evidence="3" id="KW-0134">Cell wall</keyword>
<dbReference type="CDD" id="cd23508">
    <property type="entry name" value="hydrophobin_II"/>
    <property type="match status" value="1"/>
</dbReference>